<name>G0QK87_ICHMU</name>
<evidence type="ECO:0000313" key="2">
    <source>
        <dbReference type="Proteomes" id="UP000008983"/>
    </source>
</evidence>
<dbReference type="InParanoid" id="G0QK87"/>
<accession>G0QK87</accession>
<dbReference type="EMBL" id="GL983140">
    <property type="protein sequence ID" value="EGR34363.1"/>
    <property type="molecule type" value="Genomic_DNA"/>
</dbReference>
<protein>
    <submittedName>
        <fullName evidence="1">Uncharacterized protein</fullName>
    </submittedName>
</protein>
<evidence type="ECO:0000313" key="1">
    <source>
        <dbReference type="EMBL" id="EGR34363.1"/>
    </source>
</evidence>
<dbReference type="GeneID" id="14910553"/>
<keyword evidence="2" id="KW-1185">Reference proteome</keyword>
<dbReference type="AlphaFoldDB" id="G0QK87"/>
<organism evidence="1 2">
    <name type="scientific">Ichthyophthirius multifiliis</name>
    <name type="common">White spot disease agent</name>
    <name type="synonym">Ich</name>
    <dbReference type="NCBI Taxonomy" id="5932"/>
    <lineage>
        <taxon>Eukaryota</taxon>
        <taxon>Sar</taxon>
        <taxon>Alveolata</taxon>
        <taxon>Ciliophora</taxon>
        <taxon>Intramacronucleata</taxon>
        <taxon>Oligohymenophorea</taxon>
        <taxon>Hymenostomatida</taxon>
        <taxon>Ophryoglenina</taxon>
        <taxon>Ichthyophthirius</taxon>
    </lineage>
</organism>
<sequence length="102" mass="11801">MKILSGFISLCEIQLVCKQQTAQAIYLKATLIKDKLTFPCLQFFANYIKLNLAQGNIIPQKFLSYTNSSNPKEIIFSCFILLRILNSFFNSWHSDQCKWLSL</sequence>
<proteinExistence type="predicted"/>
<gene>
    <name evidence="1" type="ORF">IMG5_014600</name>
</gene>
<dbReference type="RefSeq" id="XP_004039667.1">
    <property type="nucleotide sequence ID" value="XM_004039619.1"/>
</dbReference>
<reference evidence="1 2" key="1">
    <citation type="submission" date="2011-07" db="EMBL/GenBank/DDBJ databases">
        <authorList>
            <person name="Coyne R."/>
            <person name="Brami D."/>
            <person name="Johnson J."/>
            <person name="Hostetler J."/>
            <person name="Hannick L."/>
            <person name="Clark T."/>
            <person name="Cassidy-Hanley D."/>
            <person name="Inman J."/>
        </authorList>
    </citation>
    <scope>NUCLEOTIDE SEQUENCE [LARGE SCALE GENOMIC DNA]</scope>
    <source>
        <strain evidence="1 2">G5</strain>
    </source>
</reference>
<dbReference type="Proteomes" id="UP000008983">
    <property type="component" value="Unassembled WGS sequence"/>
</dbReference>